<dbReference type="Proteomes" id="UP000078387">
    <property type="component" value="Unassembled WGS sequence"/>
</dbReference>
<dbReference type="VEuPathDB" id="AmoebaDB:EHI_073160"/>
<gene>
    <name evidence="1" type="ORF">CL6EHI_073160</name>
</gene>
<evidence type="ECO:0000313" key="2">
    <source>
        <dbReference type="Proteomes" id="UP000078387"/>
    </source>
</evidence>
<accession>A0A5K1UTZ9</accession>
<dbReference type="VEuPathDB" id="AmoebaDB:EHI7A_058450"/>
<evidence type="ECO:0000313" key="1">
    <source>
        <dbReference type="EMBL" id="GAT99352.1"/>
    </source>
</evidence>
<reference evidence="1 2" key="1">
    <citation type="submission" date="2016-05" db="EMBL/GenBank/DDBJ databases">
        <title>First whole genome sequencing of Entamoeba histolytica HM1:IMSS-clone-6.</title>
        <authorList>
            <person name="Mukherjee Avik.K."/>
            <person name="Izumyama S."/>
            <person name="Nakada-Tsukui K."/>
            <person name="Nozaki T."/>
        </authorList>
    </citation>
    <scope>NUCLEOTIDE SEQUENCE [LARGE SCALE GENOMIC DNA]</scope>
    <source>
        <strain evidence="1 2">HM1:IMSS clone 6</strain>
    </source>
</reference>
<sequence>MLILLSFLCFAHAASDDNENSFDAINERIKNDSYKIDGSLHSGILVLFYSDSGNETKPFAGRSFVIPTDVMTKLKINNFYDLIGNKTNDDIYCRVLVNYRYSEPHLVYSASQIPKLVSVQVNLDDDSHIESVDWDTDCNDCASSDCLADFCAFKITEYDGTTCAEARKSNKEACGLILFVGWKGQAKARYLKSYLNLPSHFSKYSLKGQFLDSAADFEQNWLSF</sequence>
<dbReference type="VEuPathDB" id="AmoebaDB:EHI5A_062080"/>
<proteinExistence type="predicted"/>
<name>A0A5K1UTZ9_ENTHI</name>
<dbReference type="VEuPathDB" id="AmoebaDB:KM1_078290"/>
<comment type="caution">
    <text evidence="1">The sequence shown here is derived from an EMBL/GenBank/DDBJ whole genome shotgun (WGS) entry which is preliminary data.</text>
</comment>
<protein>
    <submittedName>
        <fullName evidence="1">Uncharacterized protein</fullName>
    </submittedName>
</protein>
<dbReference type="AlphaFoldDB" id="A0A5K1UTZ9"/>
<organism evidence="1 2">
    <name type="scientific">Entamoeba histolytica</name>
    <dbReference type="NCBI Taxonomy" id="5759"/>
    <lineage>
        <taxon>Eukaryota</taxon>
        <taxon>Amoebozoa</taxon>
        <taxon>Evosea</taxon>
        <taxon>Archamoebae</taxon>
        <taxon>Mastigamoebida</taxon>
        <taxon>Entamoebidae</taxon>
        <taxon>Entamoeba</taxon>
    </lineage>
</organism>
<dbReference type="EMBL" id="BDEQ01000001">
    <property type="protein sequence ID" value="GAT99352.1"/>
    <property type="molecule type" value="Genomic_DNA"/>
</dbReference>
<dbReference type="VEuPathDB" id="AmoebaDB:EHI8A_060510"/>